<evidence type="ECO:0000256" key="2">
    <source>
        <dbReference type="ARBA" id="ARBA00022692"/>
    </source>
</evidence>
<gene>
    <name evidence="6" type="ORF">AUCHE_05_03490</name>
</gene>
<proteinExistence type="predicted"/>
<comment type="subcellular location">
    <subcellularLocation>
        <location evidence="1">Membrane</location>
        <topology evidence="1">Single-pass membrane protein</topology>
    </subcellularLocation>
</comment>
<dbReference type="OrthoDB" id="9774900at2"/>
<reference evidence="6 7" key="1">
    <citation type="submission" date="2012-08" db="EMBL/GenBank/DDBJ databases">
        <title>Whole genome shotgun sequence of Austwickia chelonae NBRC 105200.</title>
        <authorList>
            <person name="Yoshida I."/>
            <person name="Hosoyama A."/>
            <person name="Tsuchikane K."/>
            <person name="Katsumata H."/>
            <person name="Ando Y."/>
            <person name="Ohji S."/>
            <person name="Hamada M."/>
            <person name="Tamura T."/>
            <person name="Yamazoe A."/>
            <person name="Yamazaki S."/>
            <person name="Fujita N."/>
        </authorList>
    </citation>
    <scope>NUCLEOTIDE SEQUENCE [LARGE SCALE GENOMIC DNA]</scope>
    <source>
        <strain evidence="6 7">NBRC 105200</strain>
    </source>
</reference>
<protein>
    <recommendedName>
        <fullName evidence="8">Metalloprotease</fullName>
    </recommendedName>
</protein>
<dbReference type="PANTHER" id="PTHR30168:SF0">
    <property type="entry name" value="INNER MEMBRANE PROTEIN"/>
    <property type="match status" value="1"/>
</dbReference>
<keyword evidence="2 5" id="KW-0812">Transmembrane</keyword>
<comment type="caution">
    <text evidence="6">The sequence shown here is derived from an EMBL/GenBank/DDBJ whole genome shotgun (WGS) entry which is preliminary data.</text>
</comment>
<dbReference type="AlphaFoldDB" id="K6V5E5"/>
<feature type="transmembrane region" description="Helical" evidence="5">
    <location>
        <begin position="27"/>
        <end position="47"/>
    </location>
</feature>
<organism evidence="6 7">
    <name type="scientific">Austwickia chelonae NBRC 105200</name>
    <dbReference type="NCBI Taxonomy" id="1184607"/>
    <lineage>
        <taxon>Bacteria</taxon>
        <taxon>Bacillati</taxon>
        <taxon>Actinomycetota</taxon>
        <taxon>Actinomycetes</taxon>
        <taxon>Micrococcales</taxon>
        <taxon>Dermatophilaceae</taxon>
        <taxon>Austwickia</taxon>
    </lineage>
</organism>
<sequence>MTFNDDAELDTSDITGGGEGTFGHTGAIIGGGGGILGLIALVVYTLMGGSGSQVLGSGGNGMDLSQLGAGGQYSQKIYDHCKTGADANKDDVCLVVGTVNSVQGYWKKKFPESTKNNTEWRLTKTNLYSGQTQSKCGMASNQVGPFYCPADRQVYIDASFFKLLSQRFGSDKGNFAKMYVVAHEYGHAAQDQLGVLGEAQKDPKGPASGGVKVELMADCFAGMWAKDASTTKDKNGKTLLKPLTQQDIQSALSAASAVGDDTIQQRTQGRVSPENFTHGSAEQRMRWFMAGYNSQNVATCNTLKASTL</sequence>
<evidence type="ECO:0000256" key="5">
    <source>
        <dbReference type="SAM" id="Phobius"/>
    </source>
</evidence>
<evidence type="ECO:0000313" key="7">
    <source>
        <dbReference type="Proteomes" id="UP000008495"/>
    </source>
</evidence>
<dbReference type="InterPro" id="IPR007343">
    <property type="entry name" value="Uncharacterised_pept_Zn_put"/>
</dbReference>
<dbReference type="eggNOG" id="COG2321">
    <property type="taxonomic scope" value="Bacteria"/>
</dbReference>
<dbReference type="Proteomes" id="UP000008495">
    <property type="component" value="Unassembled WGS sequence"/>
</dbReference>
<name>K6V5E5_9MICO</name>
<evidence type="ECO:0000256" key="1">
    <source>
        <dbReference type="ARBA" id="ARBA00004167"/>
    </source>
</evidence>
<evidence type="ECO:0000313" key="6">
    <source>
        <dbReference type="EMBL" id="GAB77438.1"/>
    </source>
</evidence>
<keyword evidence="7" id="KW-1185">Reference proteome</keyword>
<evidence type="ECO:0008006" key="8">
    <source>
        <dbReference type="Google" id="ProtNLM"/>
    </source>
</evidence>
<dbReference type="GO" id="GO:0016020">
    <property type="term" value="C:membrane"/>
    <property type="evidence" value="ECO:0007669"/>
    <property type="project" value="UniProtKB-SubCell"/>
</dbReference>
<keyword evidence="4 5" id="KW-0472">Membrane</keyword>
<evidence type="ECO:0000256" key="4">
    <source>
        <dbReference type="ARBA" id="ARBA00023136"/>
    </source>
</evidence>
<accession>K6V5E5</accession>
<dbReference type="PANTHER" id="PTHR30168">
    <property type="entry name" value="PUTATIVE MEMBRANE PROTEIN YPFJ"/>
    <property type="match status" value="1"/>
</dbReference>
<keyword evidence="3 5" id="KW-1133">Transmembrane helix</keyword>
<dbReference type="Pfam" id="PF04228">
    <property type="entry name" value="Zn_peptidase"/>
    <property type="match status" value="1"/>
</dbReference>
<dbReference type="EMBL" id="BAGZ01000005">
    <property type="protein sequence ID" value="GAB77438.1"/>
    <property type="molecule type" value="Genomic_DNA"/>
</dbReference>
<evidence type="ECO:0000256" key="3">
    <source>
        <dbReference type="ARBA" id="ARBA00022989"/>
    </source>
</evidence>
<dbReference type="RefSeq" id="WP_006502190.1">
    <property type="nucleotide sequence ID" value="NZ_BAGZ01000005.1"/>
</dbReference>
<dbReference type="STRING" id="100225.SAMN05421595_1273"/>